<proteinExistence type="predicted"/>
<dbReference type="Proteomes" id="UP001368270">
    <property type="component" value="Unassembled WGS sequence"/>
</dbReference>
<keyword evidence="4" id="KW-1185">Reference proteome</keyword>
<comment type="caution">
    <text evidence="3">The sequence shown here is derived from an EMBL/GenBank/DDBJ whole genome shotgun (WGS) entry which is preliminary data.</text>
</comment>
<reference evidence="3 4" key="1">
    <citation type="submission" date="2024-03" db="EMBL/GenBank/DDBJ databases">
        <title>Cognatishimia coralii sp. nov., a marine bacterium isolated from coral surrounding seawater.</title>
        <authorList>
            <person name="Liu X."/>
            <person name="Liu S."/>
            <person name="Sun H."/>
            <person name="Zhang Y."/>
        </authorList>
    </citation>
    <scope>NUCLEOTIDE SEQUENCE [LARGE SCALE GENOMIC DNA]</scope>
    <source>
        <strain evidence="3 4">D5M38</strain>
    </source>
</reference>
<name>A0ABU8QEE1_9RHOB</name>
<dbReference type="Gene3D" id="3.90.550.60">
    <property type="match status" value="1"/>
</dbReference>
<evidence type="ECO:0000313" key="3">
    <source>
        <dbReference type="EMBL" id="MEJ5217791.1"/>
    </source>
</evidence>
<keyword evidence="1" id="KW-1133">Transmembrane helix</keyword>
<gene>
    <name evidence="3" type="ORF">WG622_06035</name>
</gene>
<organism evidence="3 4">
    <name type="scientific">Cognatishimia coralii</name>
    <dbReference type="NCBI Taxonomy" id="3083254"/>
    <lineage>
        <taxon>Bacteria</taxon>
        <taxon>Pseudomonadati</taxon>
        <taxon>Pseudomonadota</taxon>
        <taxon>Alphaproteobacteria</taxon>
        <taxon>Rhodobacterales</taxon>
        <taxon>Paracoccaceae</taxon>
        <taxon>Cognatishimia</taxon>
    </lineage>
</organism>
<sequence length="558" mass="62556">MAFSLSQQEFSFQQGGELRFETWFNLFNLDRWKKSLIGEVFLCLTGHGRFEVTIHNSQRGRSKETLFQESLDIERVDTLPLSDLLNLGKLKGVLTVSIKCLSCDGILRDLEWKTDQAPQTEVDAMIVIPTFEREDQIARLVAKLVAWRAQSPHALRVAVVDNGGSVAGLKQDGVTVIASKNYGGSGGFAKGLMAAQEARVSHCVFMDDDADLHRESLFRSLAYLGYAAAPNTAICGAMIASKNRSVIWENGATFYQFCHPHHGGTDLTSLDQAVEMEGTVSGPLACNLYAGWWFFAFPTEAVRHLPYPFFLRGDDVSFSLSNPFKIHRLNGVAAYQEGFTAKESPRSWYFDIRSHLVHHLSHAHLQISVLSVLKIVVFFLGQTVLRMHYGSARAVLLGLKDVIRGPEFFARNANMQASLSQIDQIGHAEAWRPYVPSQPTRRHRSRLGAFWVLLGNGLWIPGFRLFGRHATVNARDRRNLDLTWGASTVTVLHDTQPLAYHLKHSKLQAASIGLAFIVLALRLLIKYRGLRQRYQSSYSDLTSSTFWRRTFAGEEVPA</sequence>
<keyword evidence="1" id="KW-0472">Membrane</keyword>
<dbReference type="GO" id="GO:0016757">
    <property type="term" value="F:glycosyltransferase activity"/>
    <property type="evidence" value="ECO:0007669"/>
    <property type="project" value="UniProtKB-KW"/>
</dbReference>
<feature type="transmembrane region" description="Helical" evidence="1">
    <location>
        <begin position="507"/>
        <end position="525"/>
    </location>
</feature>
<feature type="transmembrane region" description="Helical" evidence="1">
    <location>
        <begin position="363"/>
        <end position="385"/>
    </location>
</feature>
<accession>A0ABU8QEE1</accession>
<keyword evidence="3" id="KW-0808">Transferase</keyword>
<keyword evidence="1" id="KW-0812">Transmembrane</keyword>
<evidence type="ECO:0000313" key="4">
    <source>
        <dbReference type="Proteomes" id="UP001368270"/>
    </source>
</evidence>
<dbReference type="InterPro" id="IPR029044">
    <property type="entry name" value="Nucleotide-diphossugar_trans"/>
</dbReference>
<feature type="domain" description="Glycosyltransferase 2-like" evidence="2">
    <location>
        <begin position="126"/>
        <end position="224"/>
    </location>
</feature>
<evidence type="ECO:0000256" key="1">
    <source>
        <dbReference type="SAM" id="Phobius"/>
    </source>
</evidence>
<feature type="transmembrane region" description="Helical" evidence="1">
    <location>
        <begin position="447"/>
        <end position="466"/>
    </location>
</feature>
<dbReference type="EMBL" id="JBBGAZ010000002">
    <property type="protein sequence ID" value="MEJ5217791.1"/>
    <property type="molecule type" value="Genomic_DNA"/>
</dbReference>
<keyword evidence="3" id="KW-0328">Glycosyltransferase</keyword>
<dbReference type="SUPFAM" id="SSF53448">
    <property type="entry name" value="Nucleotide-diphospho-sugar transferases"/>
    <property type="match status" value="1"/>
</dbReference>
<dbReference type="EC" id="2.4.-.-" evidence="3"/>
<protein>
    <submittedName>
        <fullName evidence="3">Glycosyltransferase</fullName>
        <ecNumber evidence="3">2.4.-.-</ecNumber>
    </submittedName>
</protein>
<dbReference type="Pfam" id="PF00535">
    <property type="entry name" value="Glycos_transf_2"/>
    <property type="match status" value="1"/>
</dbReference>
<dbReference type="RefSeq" id="WP_339402771.1">
    <property type="nucleotide sequence ID" value="NZ_JBBGAZ010000002.1"/>
</dbReference>
<evidence type="ECO:0000259" key="2">
    <source>
        <dbReference type="Pfam" id="PF00535"/>
    </source>
</evidence>
<dbReference type="InterPro" id="IPR001173">
    <property type="entry name" value="Glyco_trans_2-like"/>
</dbReference>